<accession>A0A0F9JGS5</accession>
<comment type="caution">
    <text evidence="1">The sequence shown here is derived from an EMBL/GenBank/DDBJ whole genome shotgun (WGS) entry which is preliminary data.</text>
</comment>
<reference evidence="1" key="1">
    <citation type="journal article" date="2015" name="Nature">
        <title>Complex archaea that bridge the gap between prokaryotes and eukaryotes.</title>
        <authorList>
            <person name="Spang A."/>
            <person name="Saw J.H."/>
            <person name="Jorgensen S.L."/>
            <person name="Zaremba-Niedzwiedzka K."/>
            <person name="Martijn J."/>
            <person name="Lind A.E."/>
            <person name="van Eijk R."/>
            <person name="Schleper C."/>
            <person name="Guy L."/>
            <person name="Ettema T.J."/>
        </authorList>
    </citation>
    <scope>NUCLEOTIDE SEQUENCE</scope>
</reference>
<sequence length="283" mass="31698">MSAFNINMGCFLAPFSQDIDELLYGEESASNEFKEWQSWNACIYDCILKAKELFAKVEDLQAPLVWLLPALEYQGELKQLLANSLKQLFPQHVSHILFYGATGANAMIELVQKNQWKKVNVLAVDATYKVNINGEYTYQGVGGAFATVTAVKTGWMQQSHELAPSVDFIKHNQLSGIFSNIALNSKKQIDFICAPGNGVNHESDVWLTNLQLLSNLISEHTHYELPNYKLGKIGALEGLVNLYQLTSSPAIVNHFKHALVISQEQSKYQAAASYLWISEEVHN</sequence>
<dbReference type="EMBL" id="LAZR01011464">
    <property type="protein sequence ID" value="KKM61536.1"/>
    <property type="molecule type" value="Genomic_DNA"/>
</dbReference>
<dbReference type="AlphaFoldDB" id="A0A0F9JGS5"/>
<evidence type="ECO:0000313" key="1">
    <source>
        <dbReference type="EMBL" id="KKM61536.1"/>
    </source>
</evidence>
<name>A0A0F9JGS5_9ZZZZ</name>
<gene>
    <name evidence="1" type="ORF">LCGC14_1530710</name>
</gene>
<proteinExistence type="predicted"/>
<protein>
    <submittedName>
        <fullName evidence="1">Uncharacterized protein</fullName>
    </submittedName>
</protein>
<organism evidence="1">
    <name type="scientific">marine sediment metagenome</name>
    <dbReference type="NCBI Taxonomy" id="412755"/>
    <lineage>
        <taxon>unclassified sequences</taxon>
        <taxon>metagenomes</taxon>
        <taxon>ecological metagenomes</taxon>
    </lineage>
</organism>